<proteinExistence type="predicted"/>
<dbReference type="AlphaFoldDB" id="A0A0C9XI15"/>
<dbReference type="Gene3D" id="3.10.50.40">
    <property type="match status" value="1"/>
</dbReference>
<evidence type="ECO:0000256" key="2">
    <source>
        <dbReference type="ARBA" id="ARBA00013194"/>
    </source>
</evidence>
<keyword evidence="4 5" id="KW-0413">Isomerase</keyword>
<gene>
    <name evidence="8" type="ORF">K443DRAFT_682735</name>
</gene>
<feature type="region of interest" description="Disordered" evidence="6">
    <location>
        <begin position="186"/>
        <end position="215"/>
    </location>
</feature>
<dbReference type="SUPFAM" id="SSF54534">
    <property type="entry name" value="FKBP-like"/>
    <property type="match status" value="1"/>
</dbReference>
<dbReference type="EC" id="5.2.1.8" evidence="2 5"/>
<reference evidence="8 9" key="1">
    <citation type="submission" date="2014-04" db="EMBL/GenBank/DDBJ databases">
        <authorList>
            <consortium name="DOE Joint Genome Institute"/>
            <person name="Kuo A."/>
            <person name="Kohler A."/>
            <person name="Nagy L.G."/>
            <person name="Floudas D."/>
            <person name="Copeland A."/>
            <person name="Barry K.W."/>
            <person name="Cichocki N."/>
            <person name="Veneault-Fourrey C."/>
            <person name="LaButti K."/>
            <person name="Lindquist E.A."/>
            <person name="Lipzen A."/>
            <person name="Lundell T."/>
            <person name="Morin E."/>
            <person name="Murat C."/>
            <person name="Sun H."/>
            <person name="Tunlid A."/>
            <person name="Henrissat B."/>
            <person name="Grigoriev I.V."/>
            <person name="Hibbett D.S."/>
            <person name="Martin F."/>
            <person name="Nordberg H.P."/>
            <person name="Cantor M.N."/>
            <person name="Hua S.X."/>
        </authorList>
    </citation>
    <scope>NUCLEOTIDE SEQUENCE [LARGE SCALE GENOMIC DNA]</scope>
    <source>
        <strain evidence="8 9">LaAM-08-1</strain>
    </source>
</reference>
<keyword evidence="3 5" id="KW-0697">Rotamase</keyword>
<organism evidence="8 9">
    <name type="scientific">Laccaria amethystina LaAM-08-1</name>
    <dbReference type="NCBI Taxonomy" id="1095629"/>
    <lineage>
        <taxon>Eukaryota</taxon>
        <taxon>Fungi</taxon>
        <taxon>Dikarya</taxon>
        <taxon>Basidiomycota</taxon>
        <taxon>Agaricomycotina</taxon>
        <taxon>Agaricomycetes</taxon>
        <taxon>Agaricomycetidae</taxon>
        <taxon>Agaricales</taxon>
        <taxon>Agaricineae</taxon>
        <taxon>Hydnangiaceae</taxon>
        <taxon>Laccaria</taxon>
    </lineage>
</organism>
<dbReference type="STRING" id="1095629.A0A0C9XI15"/>
<dbReference type="PANTHER" id="PTHR43811">
    <property type="entry name" value="FKBP-TYPE PEPTIDYL-PROLYL CIS-TRANS ISOMERASE FKPA"/>
    <property type="match status" value="1"/>
</dbReference>
<dbReference type="OrthoDB" id="77911at2759"/>
<evidence type="ECO:0000313" key="9">
    <source>
        <dbReference type="Proteomes" id="UP000054477"/>
    </source>
</evidence>
<feature type="domain" description="PPIase FKBP-type" evidence="7">
    <location>
        <begin position="237"/>
        <end position="322"/>
    </location>
</feature>
<accession>A0A0C9XI15</accession>
<comment type="catalytic activity">
    <reaction evidence="1 5">
        <text>[protein]-peptidylproline (omega=180) = [protein]-peptidylproline (omega=0)</text>
        <dbReference type="Rhea" id="RHEA:16237"/>
        <dbReference type="Rhea" id="RHEA-COMP:10747"/>
        <dbReference type="Rhea" id="RHEA-COMP:10748"/>
        <dbReference type="ChEBI" id="CHEBI:83833"/>
        <dbReference type="ChEBI" id="CHEBI:83834"/>
        <dbReference type="EC" id="5.2.1.8"/>
    </reaction>
</comment>
<evidence type="ECO:0000256" key="6">
    <source>
        <dbReference type="SAM" id="MobiDB-lite"/>
    </source>
</evidence>
<evidence type="ECO:0000259" key="7">
    <source>
        <dbReference type="PROSITE" id="PS50059"/>
    </source>
</evidence>
<name>A0A0C9XI15_9AGAR</name>
<dbReference type="Gene3D" id="2.60.120.340">
    <property type="entry name" value="Nucleoplasmin core domain"/>
    <property type="match status" value="1"/>
</dbReference>
<evidence type="ECO:0000256" key="3">
    <source>
        <dbReference type="ARBA" id="ARBA00023110"/>
    </source>
</evidence>
<dbReference type="InterPro" id="IPR041232">
    <property type="entry name" value="NPL"/>
</dbReference>
<dbReference type="EMBL" id="KN838742">
    <property type="protein sequence ID" value="KIJ95802.1"/>
    <property type="molecule type" value="Genomic_DNA"/>
</dbReference>
<keyword evidence="9" id="KW-1185">Reference proteome</keyword>
<dbReference type="GO" id="GO:0003755">
    <property type="term" value="F:peptidyl-prolyl cis-trans isomerase activity"/>
    <property type="evidence" value="ECO:0007669"/>
    <property type="project" value="UniProtKB-KW"/>
</dbReference>
<dbReference type="PANTHER" id="PTHR43811:SF19">
    <property type="entry name" value="39 KDA FK506-BINDING NUCLEAR PROTEIN"/>
    <property type="match status" value="1"/>
</dbReference>
<evidence type="ECO:0000313" key="8">
    <source>
        <dbReference type="EMBL" id="KIJ95802.1"/>
    </source>
</evidence>
<protein>
    <recommendedName>
        <fullName evidence="2 5">peptidylprolyl isomerase</fullName>
        <ecNumber evidence="2 5">5.2.1.8</ecNumber>
    </recommendedName>
</protein>
<dbReference type="Pfam" id="PF17800">
    <property type="entry name" value="NPL"/>
    <property type="match status" value="1"/>
</dbReference>
<dbReference type="InterPro" id="IPR001179">
    <property type="entry name" value="PPIase_FKBP_dom"/>
</dbReference>
<dbReference type="InterPro" id="IPR046357">
    <property type="entry name" value="PPIase_dom_sf"/>
</dbReference>
<dbReference type="HOGENOM" id="CLU_022297_3_0_1"/>
<dbReference type="PROSITE" id="PS50059">
    <property type="entry name" value="FKBP_PPIASE"/>
    <property type="match status" value="1"/>
</dbReference>
<evidence type="ECO:0000256" key="5">
    <source>
        <dbReference type="PROSITE-ProRule" id="PRU00277"/>
    </source>
</evidence>
<sequence>MPIPNMNMSSPEIFFPEVQDGVSYGDLWSLFLPARTPVTTVPEALIRLTNVALDEDIQGPDSRTVLRVTWPDPQCPEKTLNSVLCSLGDGLEQYPIKMTLKQGRTYTFMANGPNNIYLTGSYLNAPTTFTSTPPQTPLRSTKRCSPIEIEYAIAQPPTKRVQMSPPTPTSQKRQPRAVAMVGEIQPAKAPSTEKAASSKGKVASNKGKSKAVERSGKQPMVVIKEGSVGDGETVELGDEIEFFFSLRLRDGTTIQNHESTPHTICVGNHDVIKGWDDNIAGMKVGGQRQLTIPPELGYGDSPVGKIPANSTVVVDFMIVAAIHK</sequence>
<evidence type="ECO:0000256" key="4">
    <source>
        <dbReference type="ARBA" id="ARBA00023235"/>
    </source>
</evidence>
<dbReference type="Pfam" id="PF00254">
    <property type="entry name" value="FKBP_C"/>
    <property type="match status" value="1"/>
</dbReference>
<reference evidence="9" key="2">
    <citation type="submission" date="2015-01" db="EMBL/GenBank/DDBJ databases">
        <title>Evolutionary Origins and Diversification of the Mycorrhizal Mutualists.</title>
        <authorList>
            <consortium name="DOE Joint Genome Institute"/>
            <consortium name="Mycorrhizal Genomics Consortium"/>
            <person name="Kohler A."/>
            <person name="Kuo A."/>
            <person name="Nagy L.G."/>
            <person name="Floudas D."/>
            <person name="Copeland A."/>
            <person name="Barry K.W."/>
            <person name="Cichocki N."/>
            <person name="Veneault-Fourrey C."/>
            <person name="LaButti K."/>
            <person name="Lindquist E.A."/>
            <person name="Lipzen A."/>
            <person name="Lundell T."/>
            <person name="Morin E."/>
            <person name="Murat C."/>
            <person name="Riley R."/>
            <person name="Ohm R."/>
            <person name="Sun H."/>
            <person name="Tunlid A."/>
            <person name="Henrissat B."/>
            <person name="Grigoriev I.V."/>
            <person name="Hibbett D.S."/>
            <person name="Martin F."/>
        </authorList>
    </citation>
    <scope>NUCLEOTIDE SEQUENCE [LARGE SCALE GENOMIC DNA]</scope>
    <source>
        <strain evidence="9">LaAM-08-1</strain>
    </source>
</reference>
<dbReference type="Proteomes" id="UP000054477">
    <property type="component" value="Unassembled WGS sequence"/>
</dbReference>
<evidence type="ECO:0000256" key="1">
    <source>
        <dbReference type="ARBA" id="ARBA00000971"/>
    </source>
</evidence>